<gene>
    <name evidence="2" type="ORF">KPL81_03070</name>
</gene>
<keyword evidence="3" id="KW-1185">Reference proteome</keyword>
<sequence>MPLITSLEGQVCYLTDQALHPKAQQRMFEADDSPTYQLLYLQTPYRQHAAHGPLLIRPSTTNAQAQLERWVEQGVAIEIHSPHPFSALVEHWRGLTQVRRQEGPLGLFRYADPRLYAGLGAALSPNDIARLLGPAHLMRGIASGEAWCLESPGSPLSPAGEEFVLTTAHERAIQAWREGVYSRQLAGEHGVAEASVTVWLEQMKTLALPTEHARWEGCRLLAEAGQRAPLSPAQMASLLSHDGPWQQRLEHLQTLVTTPLEADEVHA</sequence>
<protein>
    <submittedName>
        <fullName evidence="2">DUF4123 domain-containing protein</fullName>
    </submittedName>
</protein>
<dbReference type="EMBL" id="JAHYCA010000001">
    <property type="protein sequence ID" value="MBW6390147.1"/>
    <property type="molecule type" value="Genomic_DNA"/>
</dbReference>
<evidence type="ECO:0000313" key="2">
    <source>
        <dbReference type="EMBL" id="MBW6390147.1"/>
    </source>
</evidence>
<organism evidence="2 3">
    <name type="scientific">Billgrantia antri</name>
    <dbReference type="NCBI Taxonomy" id="2846777"/>
    <lineage>
        <taxon>Bacteria</taxon>
        <taxon>Pseudomonadati</taxon>
        <taxon>Pseudomonadota</taxon>
        <taxon>Gammaproteobacteria</taxon>
        <taxon>Oceanospirillales</taxon>
        <taxon>Halomonadaceae</taxon>
        <taxon>Billgrantia</taxon>
    </lineage>
</organism>
<comment type="caution">
    <text evidence="2">The sequence shown here is derived from an EMBL/GenBank/DDBJ whole genome shotgun (WGS) entry which is preliminary data.</text>
</comment>
<dbReference type="RefSeq" id="WP_219790642.1">
    <property type="nucleotide sequence ID" value="NZ_JAHYCA010000001.1"/>
</dbReference>
<name>A0ABS6ZJA1_9GAMM</name>
<dbReference type="Pfam" id="PF13503">
    <property type="entry name" value="DUF4123"/>
    <property type="match status" value="1"/>
</dbReference>
<evidence type="ECO:0000313" key="3">
    <source>
        <dbReference type="Proteomes" id="UP000769617"/>
    </source>
</evidence>
<proteinExistence type="predicted"/>
<dbReference type="Proteomes" id="UP000769617">
    <property type="component" value="Unassembled WGS sequence"/>
</dbReference>
<feature type="domain" description="DUF4123" evidence="1">
    <location>
        <begin position="14"/>
        <end position="127"/>
    </location>
</feature>
<evidence type="ECO:0000259" key="1">
    <source>
        <dbReference type="Pfam" id="PF13503"/>
    </source>
</evidence>
<dbReference type="InterPro" id="IPR025391">
    <property type="entry name" value="DUF4123"/>
</dbReference>
<reference evidence="2 3" key="1">
    <citation type="submission" date="2021-07" db="EMBL/GenBank/DDBJ databases">
        <authorList>
            <person name="So Y."/>
        </authorList>
    </citation>
    <scope>NUCLEOTIDE SEQUENCE [LARGE SCALE GENOMIC DNA]</scope>
    <source>
        <strain evidence="2 3">Y3S6</strain>
    </source>
</reference>
<accession>A0ABS6ZJA1</accession>